<dbReference type="PROSITE" id="PS50994">
    <property type="entry name" value="INTEGRASE"/>
    <property type="match status" value="1"/>
</dbReference>
<dbReference type="SUPFAM" id="SSF56672">
    <property type="entry name" value="DNA/RNA polymerases"/>
    <property type="match status" value="1"/>
</dbReference>
<evidence type="ECO:0000313" key="10">
    <source>
        <dbReference type="Proteomes" id="UP000765507"/>
    </source>
</evidence>
<dbReference type="PANTHER" id="PTHR41694:SF5">
    <property type="entry name" value="RIBONUCLEASE H"/>
    <property type="match status" value="1"/>
</dbReference>
<dbReference type="InterPro" id="IPR002156">
    <property type="entry name" value="RNaseH_domain"/>
</dbReference>
<organism evidence="9 10">
    <name type="scientific">Chelydra serpentina</name>
    <name type="common">Snapping turtle</name>
    <name type="synonym">Testudo serpentina</name>
    <dbReference type="NCBI Taxonomy" id="8475"/>
    <lineage>
        <taxon>Eukaryota</taxon>
        <taxon>Metazoa</taxon>
        <taxon>Chordata</taxon>
        <taxon>Craniata</taxon>
        <taxon>Vertebrata</taxon>
        <taxon>Euteleostomi</taxon>
        <taxon>Archelosauria</taxon>
        <taxon>Testudinata</taxon>
        <taxon>Testudines</taxon>
        <taxon>Cryptodira</taxon>
        <taxon>Durocryptodira</taxon>
        <taxon>Americhelydia</taxon>
        <taxon>Chelydroidea</taxon>
        <taxon>Chelydridae</taxon>
        <taxon>Chelydra</taxon>
    </lineage>
</organism>
<dbReference type="GO" id="GO:0004523">
    <property type="term" value="F:RNA-DNA hybrid ribonuclease activity"/>
    <property type="evidence" value="ECO:0007669"/>
    <property type="project" value="InterPro"/>
</dbReference>
<evidence type="ECO:0000256" key="2">
    <source>
        <dbReference type="ARBA" id="ARBA00022695"/>
    </source>
</evidence>
<gene>
    <name evidence="9" type="ORF">G0U57_002426</name>
</gene>
<dbReference type="InterPro" id="IPR001584">
    <property type="entry name" value="Integrase_cat-core"/>
</dbReference>
<feature type="domain" description="RNase H type-1" evidence="7">
    <location>
        <begin position="132"/>
        <end position="279"/>
    </location>
</feature>
<keyword evidence="1" id="KW-0808">Transferase</keyword>
<evidence type="ECO:0000256" key="3">
    <source>
        <dbReference type="ARBA" id="ARBA00022722"/>
    </source>
</evidence>
<keyword evidence="4" id="KW-0255">Endonuclease</keyword>
<accession>A0A8T1TEL0</accession>
<dbReference type="SUPFAM" id="SSF53098">
    <property type="entry name" value="Ribonuclease H-like"/>
    <property type="match status" value="2"/>
</dbReference>
<dbReference type="PROSITE" id="PS51257">
    <property type="entry name" value="PROKAR_LIPOPROTEIN"/>
    <property type="match status" value="1"/>
</dbReference>
<keyword evidence="3" id="KW-0540">Nuclease</keyword>
<protein>
    <submittedName>
        <fullName evidence="9">Uncharacterized protein</fullName>
    </submittedName>
</protein>
<keyword evidence="2" id="KW-0548">Nucleotidyltransferase</keyword>
<evidence type="ECO:0000256" key="6">
    <source>
        <dbReference type="ARBA" id="ARBA00022918"/>
    </source>
</evidence>
<proteinExistence type="predicted"/>
<dbReference type="PANTHER" id="PTHR41694">
    <property type="entry name" value="ENDOGENOUS RETROVIRUS GROUP K MEMBER POL PROTEIN"/>
    <property type="match status" value="1"/>
</dbReference>
<sequence length="531" mass="56788">MHGKRNRPVAYFSATLDPVAQGLPPCLCAVATAACLVEMSDSLVLRSPLTLLVPHSVETLLLQCNTGHLSSAHLIRYELLLLSASYITVKRCSQLNPATLLPLSNDGDPHDCLTTVSAVTVPRSDLSDVPLPNSDLVLFTDGSCFRNNQGRLLAEYTVVSLSETLEAAPLPSVTPAQVAKLVALTCACFLVEGRSATIYTNSRYAFGVVHDFGTLWQTRGFLTSAGTPIKNGPYSAALLYAVLLPSALAIVKCPGHSMADTHVAKGNAFADTSAKHAAAIKPSPDAFLGSLSVSIPPPSLTNLTLLQDSAPKTKKESWVAHGCSLRPDSLWCSPTGAFVAPFSLYPSLATLLHGVPHVGKEGMVSAVTKTGWLAPHFSSFAAGHCAACTICQSHNIGKPVKVVQGFRGLPQAPFLHRHLYKIKLPKCQQYKFILVMVCLFPGWIKAFPCHKADSLSVAKCLLNHIMPAKGIPATLSSDQGTHFTGQLVQHLDCILHIKHLLHCPYHPQSAGAVERRNGVLKNKLANICDST</sequence>
<evidence type="ECO:0000259" key="8">
    <source>
        <dbReference type="PROSITE" id="PS50994"/>
    </source>
</evidence>
<dbReference type="GO" id="GO:0003964">
    <property type="term" value="F:RNA-directed DNA polymerase activity"/>
    <property type="evidence" value="ECO:0007669"/>
    <property type="project" value="UniProtKB-KW"/>
</dbReference>
<evidence type="ECO:0000256" key="1">
    <source>
        <dbReference type="ARBA" id="ARBA00022679"/>
    </source>
</evidence>
<dbReference type="GO" id="GO:0015074">
    <property type="term" value="P:DNA integration"/>
    <property type="evidence" value="ECO:0007669"/>
    <property type="project" value="InterPro"/>
</dbReference>
<keyword evidence="10" id="KW-1185">Reference proteome</keyword>
<name>A0A8T1TEL0_CHESE</name>
<dbReference type="InterPro" id="IPR043502">
    <property type="entry name" value="DNA/RNA_pol_sf"/>
</dbReference>
<reference evidence="9 10" key="1">
    <citation type="journal article" date="2020" name="G3 (Bethesda)">
        <title>Draft Genome of the Common Snapping Turtle, Chelydra serpentina, a Model for Phenotypic Plasticity in Reptiles.</title>
        <authorList>
            <person name="Das D."/>
            <person name="Singh S.K."/>
            <person name="Bierstedt J."/>
            <person name="Erickson A."/>
            <person name="Galli G.L.J."/>
            <person name="Crossley D.A. 2nd"/>
            <person name="Rhen T."/>
        </authorList>
    </citation>
    <scope>NUCLEOTIDE SEQUENCE [LARGE SCALE GENOMIC DNA]</scope>
    <source>
        <strain evidence="9">KW</strain>
    </source>
</reference>
<dbReference type="InterPro" id="IPR036397">
    <property type="entry name" value="RNaseH_sf"/>
</dbReference>
<dbReference type="PROSITE" id="PS50879">
    <property type="entry name" value="RNASE_H_1"/>
    <property type="match status" value="1"/>
</dbReference>
<dbReference type="InterPro" id="IPR012337">
    <property type="entry name" value="RNaseH-like_sf"/>
</dbReference>
<dbReference type="AlphaFoldDB" id="A0A8T1TEL0"/>
<dbReference type="OrthoDB" id="9046276at2759"/>
<dbReference type="Proteomes" id="UP000765507">
    <property type="component" value="Unassembled WGS sequence"/>
</dbReference>
<dbReference type="Pfam" id="PF00075">
    <property type="entry name" value="RNase_H"/>
    <property type="match status" value="1"/>
</dbReference>
<evidence type="ECO:0000256" key="4">
    <source>
        <dbReference type="ARBA" id="ARBA00022759"/>
    </source>
</evidence>
<evidence type="ECO:0000256" key="5">
    <source>
        <dbReference type="ARBA" id="ARBA00022801"/>
    </source>
</evidence>
<feature type="non-terminal residue" evidence="9">
    <location>
        <position position="531"/>
    </location>
</feature>
<feature type="domain" description="Integrase catalytic" evidence="8">
    <location>
        <begin position="409"/>
        <end position="531"/>
    </location>
</feature>
<dbReference type="Gene3D" id="3.10.20.370">
    <property type="match status" value="1"/>
</dbReference>
<dbReference type="EMBL" id="JAHGAV010000012">
    <property type="protein sequence ID" value="KAG6939194.1"/>
    <property type="molecule type" value="Genomic_DNA"/>
</dbReference>
<evidence type="ECO:0000313" key="9">
    <source>
        <dbReference type="EMBL" id="KAG6939194.1"/>
    </source>
</evidence>
<dbReference type="Gene3D" id="3.30.420.10">
    <property type="entry name" value="Ribonuclease H-like superfamily/Ribonuclease H"/>
    <property type="match status" value="2"/>
</dbReference>
<dbReference type="GO" id="GO:0003676">
    <property type="term" value="F:nucleic acid binding"/>
    <property type="evidence" value="ECO:0007669"/>
    <property type="project" value="InterPro"/>
</dbReference>
<comment type="caution">
    <text evidence="9">The sequence shown here is derived from an EMBL/GenBank/DDBJ whole genome shotgun (WGS) entry which is preliminary data.</text>
</comment>
<evidence type="ECO:0000259" key="7">
    <source>
        <dbReference type="PROSITE" id="PS50879"/>
    </source>
</evidence>
<keyword evidence="5" id="KW-0378">Hydrolase</keyword>
<keyword evidence="6" id="KW-0695">RNA-directed DNA polymerase</keyword>